<dbReference type="PANTHER" id="PTHR13843:SF12">
    <property type="entry name" value="ATPASE F1_V1_A1 COMPLEX ALPHA_BETA SUBUNIT NUCLEOTIDE-BINDING DOMAIN-CONTAINING PROTEIN"/>
    <property type="match status" value="1"/>
</dbReference>
<dbReference type="GO" id="GO:0005874">
    <property type="term" value="C:microtubule"/>
    <property type="evidence" value="ECO:0007669"/>
    <property type="project" value="InterPro"/>
</dbReference>
<dbReference type="GO" id="GO:0031114">
    <property type="term" value="P:regulation of microtubule depolymerization"/>
    <property type="evidence" value="ECO:0007669"/>
    <property type="project" value="TreeGrafter"/>
</dbReference>
<dbReference type="GO" id="GO:0003779">
    <property type="term" value="F:actin binding"/>
    <property type="evidence" value="ECO:0007669"/>
    <property type="project" value="TreeGrafter"/>
</dbReference>
<dbReference type="GO" id="GO:0016358">
    <property type="term" value="P:dendrite development"/>
    <property type="evidence" value="ECO:0007669"/>
    <property type="project" value="TreeGrafter"/>
</dbReference>
<dbReference type="GO" id="GO:0008017">
    <property type="term" value="F:microtubule binding"/>
    <property type="evidence" value="ECO:0007669"/>
    <property type="project" value="InterPro"/>
</dbReference>
<reference evidence="2" key="1">
    <citation type="submission" date="2019-05" db="EMBL/GenBank/DDBJ databases">
        <title>Annotation for the trematode Fasciolopsis buski.</title>
        <authorList>
            <person name="Choi Y.-J."/>
        </authorList>
    </citation>
    <scope>NUCLEOTIDE SEQUENCE</scope>
    <source>
        <strain evidence="2">HT</strain>
        <tissue evidence="2">Whole worm</tissue>
    </source>
</reference>
<dbReference type="GO" id="GO:0005829">
    <property type="term" value="C:cytosol"/>
    <property type="evidence" value="ECO:0007669"/>
    <property type="project" value="TreeGrafter"/>
</dbReference>
<dbReference type="Proteomes" id="UP000728185">
    <property type="component" value="Unassembled WGS sequence"/>
</dbReference>
<dbReference type="AlphaFoldDB" id="A0A8E0S505"/>
<comment type="caution">
    <text evidence="2">The sequence shown here is derived from an EMBL/GenBank/DDBJ whole genome shotgun (WGS) entry which is preliminary data.</text>
</comment>
<keyword evidence="3" id="KW-1185">Reference proteome</keyword>
<dbReference type="GO" id="GO:0005875">
    <property type="term" value="C:microtubule associated complex"/>
    <property type="evidence" value="ECO:0007669"/>
    <property type="project" value="TreeGrafter"/>
</dbReference>
<dbReference type="GO" id="GO:0043025">
    <property type="term" value="C:neuronal cell body"/>
    <property type="evidence" value="ECO:0007669"/>
    <property type="project" value="TreeGrafter"/>
</dbReference>
<dbReference type="PANTHER" id="PTHR13843">
    <property type="entry name" value="MICROTUBULE-ASSOCIATED PROTEIN"/>
    <property type="match status" value="1"/>
</dbReference>
<dbReference type="OrthoDB" id="5371837at2759"/>
<evidence type="ECO:0000256" key="1">
    <source>
        <dbReference type="SAM" id="MobiDB-lite"/>
    </source>
</evidence>
<evidence type="ECO:0000313" key="3">
    <source>
        <dbReference type="Proteomes" id="UP000728185"/>
    </source>
</evidence>
<evidence type="ECO:0000313" key="2">
    <source>
        <dbReference type="EMBL" id="KAA0199315.1"/>
    </source>
</evidence>
<sequence length="338" mass="36073">MSVSGVKKTAGRKIDALPTPLPPTENETDANEVLSLAAETVVVEADQTENDHADVQQTGELHSLAADIVLMENHHVNGCKSELNGTSADVNGEADDALNGLVDTIHPATKNPFLSANPIVDDLMQLNFNSDLRSDDQDPFNMSPDAHADEPIDPISAWGEPQGLPAPPPASRKLTSISAPVNAKSVPMQHPGHTDASSHGIGPGLTKLPPYDKLKPIYVDVAYVPGGGNPYLVDAEWFKRARARCYVASDPRVGVTLMEALTVGKESWTGEDSHLSASSILAHETEELMIWLGRNAGRLAACHLDLTAVASRSSIQLLNEQQTASAKPLTCAGYRIDF</sequence>
<dbReference type="GO" id="GO:0030425">
    <property type="term" value="C:dendrite"/>
    <property type="evidence" value="ECO:0007669"/>
    <property type="project" value="TreeGrafter"/>
</dbReference>
<gene>
    <name evidence="2" type="ORF">FBUS_05489</name>
</gene>
<protein>
    <submittedName>
        <fullName evidence="2">Putative microtubule-associated protein</fullName>
    </submittedName>
</protein>
<dbReference type="EMBL" id="LUCM01001186">
    <property type="protein sequence ID" value="KAA0199315.1"/>
    <property type="molecule type" value="Genomic_DNA"/>
</dbReference>
<feature type="region of interest" description="Disordered" evidence="1">
    <location>
        <begin position="132"/>
        <end position="174"/>
    </location>
</feature>
<organism evidence="2 3">
    <name type="scientific">Fasciolopsis buskii</name>
    <dbReference type="NCBI Taxonomy" id="27845"/>
    <lineage>
        <taxon>Eukaryota</taxon>
        <taxon>Metazoa</taxon>
        <taxon>Spiralia</taxon>
        <taxon>Lophotrochozoa</taxon>
        <taxon>Platyhelminthes</taxon>
        <taxon>Trematoda</taxon>
        <taxon>Digenea</taxon>
        <taxon>Plagiorchiida</taxon>
        <taxon>Echinostomata</taxon>
        <taxon>Echinostomatoidea</taxon>
        <taxon>Fasciolidae</taxon>
        <taxon>Fasciolopsis</taxon>
    </lineage>
</organism>
<dbReference type="GO" id="GO:0045202">
    <property type="term" value="C:synapse"/>
    <property type="evidence" value="ECO:0007669"/>
    <property type="project" value="TreeGrafter"/>
</dbReference>
<dbReference type="GO" id="GO:0000226">
    <property type="term" value="P:microtubule cytoskeleton organization"/>
    <property type="evidence" value="ECO:0007669"/>
    <property type="project" value="InterPro"/>
</dbReference>
<dbReference type="GO" id="GO:0007409">
    <property type="term" value="P:axonogenesis"/>
    <property type="evidence" value="ECO:0007669"/>
    <property type="project" value="TreeGrafter"/>
</dbReference>
<name>A0A8E0S505_9TREM</name>
<feature type="region of interest" description="Disordered" evidence="1">
    <location>
        <begin position="1"/>
        <end position="27"/>
    </location>
</feature>
<dbReference type="InterPro" id="IPR026074">
    <property type="entry name" value="MAP1"/>
</dbReference>
<accession>A0A8E0S505</accession>
<proteinExistence type="predicted"/>